<evidence type="ECO:0000256" key="2">
    <source>
        <dbReference type="ARBA" id="ARBA00022490"/>
    </source>
</evidence>
<accession>A0AAE3JZN9</accession>
<dbReference type="Pfam" id="PF00583">
    <property type="entry name" value="Acetyltransf_1"/>
    <property type="match status" value="1"/>
</dbReference>
<evidence type="ECO:0000256" key="4">
    <source>
        <dbReference type="ARBA" id="ARBA00023315"/>
    </source>
</evidence>
<protein>
    <submittedName>
        <fullName evidence="6">Ribosomal protein S18-alanine N-acetyltransferase</fullName>
        <ecNumber evidence="6">2.3.1.266</ecNumber>
    </submittedName>
</protein>
<dbReference type="EC" id="2.3.1.266" evidence="6"/>
<dbReference type="InterPro" id="IPR050680">
    <property type="entry name" value="YpeA/RimI_acetyltransf"/>
</dbReference>
<dbReference type="InterPro" id="IPR000182">
    <property type="entry name" value="GNAT_dom"/>
</dbReference>
<organism evidence="6 7">
    <name type="scientific">Candidatus Colimorpha enterica</name>
    <dbReference type="NCBI Taxonomy" id="3083063"/>
    <lineage>
        <taxon>Bacteria</taxon>
        <taxon>Pseudomonadati</taxon>
        <taxon>Bacteroidota</taxon>
        <taxon>Bacteroidia</taxon>
        <taxon>Bacteroidales</taxon>
        <taxon>Candidatus Colimorpha</taxon>
    </lineage>
</organism>
<dbReference type="Gene3D" id="3.40.630.30">
    <property type="match status" value="1"/>
</dbReference>
<gene>
    <name evidence="6" type="primary">rimI</name>
    <name evidence="6" type="ORF">MR241_02495</name>
</gene>
<comment type="caution">
    <text evidence="6">The sequence shown here is derived from an EMBL/GenBank/DDBJ whole genome shotgun (WGS) entry which is preliminary data.</text>
</comment>
<evidence type="ECO:0000259" key="5">
    <source>
        <dbReference type="PROSITE" id="PS51186"/>
    </source>
</evidence>
<comment type="similarity">
    <text evidence="1">Belongs to the acetyltransferase family. RimI subfamily.</text>
</comment>
<feature type="domain" description="N-acetyltransferase" evidence="5">
    <location>
        <begin position="8"/>
        <end position="154"/>
    </location>
</feature>
<dbReference type="GO" id="GO:0008999">
    <property type="term" value="F:protein-N-terminal-alanine acetyltransferase activity"/>
    <property type="evidence" value="ECO:0007669"/>
    <property type="project" value="UniProtKB-EC"/>
</dbReference>
<evidence type="ECO:0000313" key="6">
    <source>
        <dbReference type="EMBL" id="MCI5755147.1"/>
    </source>
</evidence>
<name>A0AAE3JZN9_9BACT</name>
<dbReference type="InterPro" id="IPR016181">
    <property type="entry name" value="Acyl_CoA_acyltransferase"/>
</dbReference>
<dbReference type="InterPro" id="IPR006464">
    <property type="entry name" value="AcTrfase_RimI/Ard1"/>
</dbReference>
<dbReference type="EMBL" id="JALEMU010000043">
    <property type="protein sequence ID" value="MCI5755147.1"/>
    <property type="molecule type" value="Genomic_DNA"/>
</dbReference>
<dbReference type="PANTHER" id="PTHR43420:SF44">
    <property type="entry name" value="ACETYLTRANSFERASE YPEA"/>
    <property type="match status" value="1"/>
</dbReference>
<dbReference type="CDD" id="cd04301">
    <property type="entry name" value="NAT_SF"/>
    <property type="match status" value="1"/>
</dbReference>
<dbReference type="SUPFAM" id="SSF55729">
    <property type="entry name" value="Acyl-CoA N-acyltransferases (Nat)"/>
    <property type="match status" value="1"/>
</dbReference>
<sequence length="158" mass="17427">MERRADGITVVPLEHSRIGEIAAIEALCFSDPWSEASFFSAAENGMYSFYAAIDPVTGRVCGYGGMFTVCDSAEIATVAVLPEYRGRGIGLMIMNFLITDAEKRGAEAVHLEVRESNLPAIALYEKCGFTKDGRRKGYYRFPKEDAVLMTKHMTSLPL</sequence>
<dbReference type="NCBIfam" id="TIGR01575">
    <property type="entry name" value="rimI"/>
    <property type="match status" value="1"/>
</dbReference>
<reference evidence="6 7" key="1">
    <citation type="submission" date="2022-03" db="EMBL/GenBank/DDBJ databases">
        <title>Metagenome-assembled genomes from swine fecal metagenomes.</title>
        <authorList>
            <person name="Holman D.B."/>
            <person name="Kommadath A."/>
        </authorList>
    </citation>
    <scope>NUCLEOTIDE SEQUENCE [LARGE SCALE GENOMIC DNA]</scope>
    <source>
        <strain evidence="6">SUG147</strain>
    </source>
</reference>
<keyword evidence="3 6" id="KW-0808">Transferase</keyword>
<evidence type="ECO:0000256" key="3">
    <source>
        <dbReference type="ARBA" id="ARBA00022679"/>
    </source>
</evidence>
<dbReference type="Proteomes" id="UP001139365">
    <property type="component" value="Unassembled WGS sequence"/>
</dbReference>
<keyword evidence="6" id="KW-0689">Ribosomal protein</keyword>
<proteinExistence type="inferred from homology"/>
<dbReference type="PROSITE" id="PS51186">
    <property type="entry name" value="GNAT"/>
    <property type="match status" value="1"/>
</dbReference>
<dbReference type="GO" id="GO:0005840">
    <property type="term" value="C:ribosome"/>
    <property type="evidence" value="ECO:0007669"/>
    <property type="project" value="UniProtKB-KW"/>
</dbReference>
<evidence type="ECO:0000313" key="7">
    <source>
        <dbReference type="Proteomes" id="UP001139365"/>
    </source>
</evidence>
<evidence type="ECO:0000256" key="1">
    <source>
        <dbReference type="ARBA" id="ARBA00005395"/>
    </source>
</evidence>
<keyword evidence="6" id="KW-0687">Ribonucleoprotein</keyword>
<keyword evidence="4 6" id="KW-0012">Acyltransferase</keyword>
<keyword evidence="2" id="KW-0963">Cytoplasm</keyword>
<dbReference type="AlphaFoldDB" id="A0AAE3JZN9"/>
<dbReference type="PANTHER" id="PTHR43420">
    <property type="entry name" value="ACETYLTRANSFERASE"/>
    <property type="match status" value="1"/>
</dbReference>